<dbReference type="SUPFAM" id="SSF55781">
    <property type="entry name" value="GAF domain-like"/>
    <property type="match status" value="1"/>
</dbReference>
<gene>
    <name evidence="2" type="ORF">G3R41_19045</name>
    <name evidence="1" type="ORF">GCU67_18395</name>
</gene>
<dbReference type="EMBL" id="JAAGWB010000057">
    <property type="protein sequence ID" value="NEN53008.1"/>
    <property type="molecule type" value="Genomic_DNA"/>
</dbReference>
<dbReference type="AlphaFoldDB" id="A0A6P0EZ01"/>
<sequence length="247" mass="26229">MIVPGPAAQRFVAELDQLPPPELRGPEMLAVRLSRAAVAALPVDGAGLSIHDMEGHRTPIGASDPVASQAERLQFTHGDGPALRAHDDGVAIAFDEAAIARNWPELHESMIGQTDLHAVLSVPLLPPLGPLVVLDLYVRDADALPATDREDVADVTIAMTRAMVAAALGAPVQEGRRGWWDGPDALRRARVWQATGMVNVGFDLDTADALAVLKAHAFATGRVVDDVADDLVAGRMGLDELSVPRRH</sequence>
<reference evidence="1 3" key="1">
    <citation type="submission" date="2020-01" db="EMBL/GenBank/DDBJ databases">
        <title>the WGS Modestobacter muralis CPCC 204518.</title>
        <authorList>
            <person name="Jiang Z."/>
        </authorList>
    </citation>
    <scope>NUCLEOTIDE SEQUENCE [LARGE SCALE GENOMIC DNA]</scope>
    <source>
        <strain evidence="1 3">DSM 100205</strain>
    </source>
</reference>
<dbReference type="Proteomes" id="UP000468828">
    <property type="component" value="Unassembled WGS sequence"/>
</dbReference>
<evidence type="ECO:0000313" key="2">
    <source>
        <dbReference type="EMBL" id="NEN53008.1"/>
    </source>
</evidence>
<keyword evidence="3" id="KW-1185">Reference proteome</keyword>
<comment type="caution">
    <text evidence="1">The sequence shown here is derived from an EMBL/GenBank/DDBJ whole genome shotgun (WGS) entry which is preliminary data.</text>
</comment>
<name>A0A6P0EZ01_9ACTN</name>
<dbReference type="Proteomes" id="UP000471152">
    <property type="component" value="Unassembled WGS sequence"/>
</dbReference>
<reference evidence="2 4" key="2">
    <citation type="submission" date="2020-02" db="EMBL/GenBank/DDBJ databases">
        <title>The WGS of Modestobacter muralis DSM 100205.</title>
        <authorList>
            <person name="Jiang Z."/>
        </authorList>
    </citation>
    <scope>NUCLEOTIDE SEQUENCE [LARGE SCALE GENOMIC DNA]</scope>
    <source>
        <strain evidence="2 4">DSM 100205</strain>
    </source>
</reference>
<protein>
    <recommendedName>
        <fullName evidence="5">ANTAR domain-containing protein</fullName>
    </recommendedName>
</protein>
<proteinExistence type="predicted"/>
<organism evidence="1 3">
    <name type="scientific">Modestobacter muralis</name>
    <dbReference type="NCBI Taxonomy" id="1608614"/>
    <lineage>
        <taxon>Bacteria</taxon>
        <taxon>Bacillati</taxon>
        <taxon>Actinomycetota</taxon>
        <taxon>Actinomycetes</taxon>
        <taxon>Geodermatophilales</taxon>
        <taxon>Geodermatophilaceae</taxon>
        <taxon>Modestobacter</taxon>
    </lineage>
</organism>
<evidence type="ECO:0008006" key="5">
    <source>
        <dbReference type="Google" id="ProtNLM"/>
    </source>
</evidence>
<evidence type="ECO:0000313" key="4">
    <source>
        <dbReference type="Proteomes" id="UP000471152"/>
    </source>
</evidence>
<evidence type="ECO:0000313" key="3">
    <source>
        <dbReference type="Proteomes" id="UP000468828"/>
    </source>
</evidence>
<evidence type="ECO:0000313" key="1">
    <source>
        <dbReference type="EMBL" id="NEK96120.1"/>
    </source>
</evidence>
<dbReference type="RefSeq" id="WP_163612806.1">
    <property type="nucleotide sequence ID" value="NZ_JAAGWB010000057.1"/>
</dbReference>
<accession>A0A6P0EZ01</accession>
<dbReference type="EMBL" id="JAAGWH010000055">
    <property type="protein sequence ID" value="NEK96120.1"/>
    <property type="molecule type" value="Genomic_DNA"/>
</dbReference>